<keyword evidence="2" id="KW-1185">Reference proteome</keyword>
<sequence length="109" mass="11991">MLSHLNFLALSFYFLALMATVGAIQVTPKILPRRGGNVVILAPLSRAPGSVISLAFPEYRRALTKRMDGITWAEVLGSTFLGGVGGFFGGSWFGYKHPFHDTPHQRRTQ</sequence>
<evidence type="ECO:0000313" key="1">
    <source>
        <dbReference type="EMBL" id="KAE8257444.1"/>
    </source>
</evidence>
<protein>
    <submittedName>
        <fullName evidence="1">Uncharacterized protein</fullName>
    </submittedName>
</protein>
<dbReference type="AlphaFoldDB" id="A0A177TSY7"/>
<dbReference type="Proteomes" id="UP000077521">
    <property type="component" value="Unassembled WGS sequence"/>
</dbReference>
<reference evidence="1" key="1">
    <citation type="submission" date="2016-04" db="EMBL/GenBank/DDBJ databases">
        <authorList>
            <person name="Nguyen H.D."/>
            <person name="Samba Siva P."/>
            <person name="Cullis J."/>
            <person name="Levesque C.A."/>
            <person name="Hambleton S."/>
        </authorList>
    </citation>
    <scope>NUCLEOTIDE SEQUENCE</scope>
    <source>
        <strain evidence="1">DAOMC 236416</strain>
    </source>
</reference>
<evidence type="ECO:0000313" key="2">
    <source>
        <dbReference type="Proteomes" id="UP000077521"/>
    </source>
</evidence>
<gene>
    <name evidence="1" type="ORF">A4X13_0g2345</name>
</gene>
<reference evidence="1" key="2">
    <citation type="journal article" date="2019" name="IMA Fungus">
        <title>Genome sequencing and comparison of five Tilletia species to identify candidate genes for the detection of regulated species infecting wheat.</title>
        <authorList>
            <person name="Nguyen H.D.T."/>
            <person name="Sultana T."/>
            <person name="Kesanakurti P."/>
            <person name="Hambleton S."/>
        </authorList>
    </citation>
    <scope>NUCLEOTIDE SEQUENCE</scope>
    <source>
        <strain evidence="1">DAOMC 236416</strain>
    </source>
</reference>
<dbReference type="EMBL" id="LWDF02000110">
    <property type="protein sequence ID" value="KAE8257444.1"/>
    <property type="molecule type" value="Genomic_DNA"/>
</dbReference>
<name>A0A177TSY7_9BASI</name>
<accession>A0A177TSY7</accession>
<proteinExistence type="predicted"/>
<organism evidence="1 2">
    <name type="scientific">Tilletia indica</name>
    <dbReference type="NCBI Taxonomy" id="43049"/>
    <lineage>
        <taxon>Eukaryota</taxon>
        <taxon>Fungi</taxon>
        <taxon>Dikarya</taxon>
        <taxon>Basidiomycota</taxon>
        <taxon>Ustilaginomycotina</taxon>
        <taxon>Exobasidiomycetes</taxon>
        <taxon>Tilletiales</taxon>
        <taxon>Tilletiaceae</taxon>
        <taxon>Tilletia</taxon>
    </lineage>
</organism>
<comment type="caution">
    <text evidence="1">The sequence shown here is derived from an EMBL/GenBank/DDBJ whole genome shotgun (WGS) entry which is preliminary data.</text>
</comment>